<protein>
    <submittedName>
        <fullName evidence="1">Uncharacterized protein</fullName>
    </submittedName>
</protein>
<reference evidence="1 2" key="1">
    <citation type="journal article" date="2022" name="Genome Biol. Evol.">
        <title>The Spruce Budworm Genome: Reconstructing the Evolutionary History of Antifreeze Proteins.</title>
        <authorList>
            <person name="Beliveau C."/>
            <person name="Gagne P."/>
            <person name="Picq S."/>
            <person name="Vernygora O."/>
            <person name="Keeling C.I."/>
            <person name="Pinkney K."/>
            <person name="Doucet D."/>
            <person name="Wen F."/>
            <person name="Johnston J.S."/>
            <person name="Maaroufi H."/>
            <person name="Boyle B."/>
            <person name="Laroche J."/>
            <person name="Dewar K."/>
            <person name="Juretic N."/>
            <person name="Blackburn G."/>
            <person name="Nisole A."/>
            <person name="Brunet B."/>
            <person name="Brandao M."/>
            <person name="Lumley L."/>
            <person name="Duan J."/>
            <person name="Quan G."/>
            <person name="Lucarotti C.J."/>
            <person name="Roe A.D."/>
            <person name="Sperling F.A.H."/>
            <person name="Levesque R.C."/>
            <person name="Cusson M."/>
        </authorList>
    </citation>
    <scope>NUCLEOTIDE SEQUENCE [LARGE SCALE GENOMIC DNA]</scope>
    <source>
        <strain evidence="1">Glfc:IPQL:Cfum</strain>
    </source>
</reference>
<proteinExistence type="predicted"/>
<evidence type="ECO:0000313" key="2">
    <source>
        <dbReference type="Proteomes" id="UP001064048"/>
    </source>
</evidence>
<comment type="caution">
    <text evidence="1">The sequence shown here is derived from an EMBL/GenBank/DDBJ whole genome shotgun (WGS) entry which is preliminary data.</text>
</comment>
<accession>A0ACC0JF19</accession>
<dbReference type="Proteomes" id="UP001064048">
    <property type="component" value="Chromosome 10"/>
</dbReference>
<organism evidence="1 2">
    <name type="scientific">Choristoneura fumiferana</name>
    <name type="common">Spruce budworm moth</name>
    <name type="synonym">Archips fumiferana</name>
    <dbReference type="NCBI Taxonomy" id="7141"/>
    <lineage>
        <taxon>Eukaryota</taxon>
        <taxon>Metazoa</taxon>
        <taxon>Ecdysozoa</taxon>
        <taxon>Arthropoda</taxon>
        <taxon>Hexapoda</taxon>
        <taxon>Insecta</taxon>
        <taxon>Pterygota</taxon>
        <taxon>Neoptera</taxon>
        <taxon>Endopterygota</taxon>
        <taxon>Lepidoptera</taxon>
        <taxon>Glossata</taxon>
        <taxon>Ditrysia</taxon>
        <taxon>Tortricoidea</taxon>
        <taxon>Tortricidae</taxon>
        <taxon>Tortricinae</taxon>
        <taxon>Choristoneura</taxon>
    </lineage>
</organism>
<evidence type="ECO:0000313" key="1">
    <source>
        <dbReference type="EMBL" id="KAI8422751.1"/>
    </source>
</evidence>
<dbReference type="EMBL" id="CM046110">
    <property type="protein sequence ID" value="KAI8422751.1"/>
    <property type="molecule type" value="Genomic_DNA"/>
</dbReference>
<name>A0ACC0JF19_CHOFU</name>
<keyword evidence="2" id="KW-1185">Reference proteome</keyword>
<gene>
    <name evidence="1" type="ORF">MSG28_006503</name>
</gene>
<sequence>MLRCILLILAIVKVSVGFSDVGKWDLPLGGEYCDFTLAKSLFKDSIVKITIGCDNVDSNLTVSYRWDQSSCSPDYFHYFEKKSSSLITVANEGVYILSIAVLSTTKFNGTVHIEMVKDSSYLSAAIYPLLPFFGVMCAVYTVLCAAWLVVCGLQWRDLLRIQYWIGGVALLGMIESATYFNAEAYMFAEWVSVAKRALARMLDWKEVWMDEAYWHILFASVLTVIMVLWRPTNNNQRYAFTPLLDNADDEDDGLRTFFKSDRNPSMAKKSLEKWLLLLMFLLKKEGSSLRCDRRPYGSTTQASPSDGRYQLNVLGADDTYLPEQAYTVQLTRTDDESEFIAFVVSAEAELKQDPRNPRRLVAQNPGELRPQATGKYSDRCLYSVEQSSYNTKSSVELYWKAPATGRGCVTLRAMVAESQEIWFEDGAPLTVKLCEDMRQPDDVSPNINYECKVCDEAKYEVTFEGSWSRNIHPRLYPESDWLPRFSDLVGASHAADYVLWAPGNLASDGLKDLAEHANTSTLEAEIREKKMENPTRAVFRTDNTNHLITVAIALYPSPDWFLGVTRFELCEEDNTWLKEREINLYPWDAGTDSGISYESANIETFPQDAVSRVQISSYDKNSPFYEMDMKDLRPFGRLHIKLIRTYPRECEESSEEEGGAPEVEEKKPEDNGSQEPDEPSRYQYPDIASDGRSSETPLEVDPNATEECPLTPWGEWSRCEGMCENGQLVGYKWRERFHLVDGIAVEKYDPNKENEKKGRQPRILNPGVLRVSVVDDNTKEGCNNSIIQNHIMPKTSVQVTWEAPPKGNGCVMLHAYVAIKMEVYYNNQGPLTKRICEDQRKPEDMLPKVNADCQVCEDAKYKIVGASHNKDYTIFKSNEEANDGVKMLAEQGNTTRLEMDMQDKIGQSIRSIIKTNRPATTNSTITAMFRVTKEYHLVSLVTAILPSPDWFLGASHMELCSANDEMLPPVPIRQATIRNVPKVKPFARIKFELIRIYHLTPNCFEKPTEEDENNDQNGEEEADSDDSGDETEETGPTEDREDSSQTTTTTTKLPDDRMAGLVAGSDDIPPECLDQDQDIEICEEDCVETTDAPVLSSNRLLRAPVGVIGFSF</sequence>